<dbReference type="Gene3D" id="1.25.40.10">
    <property type="entry name" value="Tetratricopeptide repeat domain"/>
    <property type="match status" value="1"/>
</dbReference>
<dbReference type="SMART" id="SM01043">
    <property type="entry name" value="BTAD"/>
    <property type="match status" value="1"/>
</dbReference>
<dbReference type="EMBL" id="FRDM01000076">
    <property type="protein sequence ID" value="SHN88999.1"/>
    <property type="molecule type" value="Genomic_DNA"/>
</dbReference>
<gene>
    <name evidence="2" type="ORF">SAMN05660350_04991</name>
</gene>
<organism evidence="2 3">
    <name type="scientific">Geodermatophilus obscurus</name>
    <dbReference type="NCBI Taxonomy" id="1861"/>
    <lineage>
        <taxon>Bacteria</taxon>
        <taxon>Bacillati</taxon>
        <taxon>Actinomycetota</taxon>
        <taxon>Actinomycetes</taxon>
        <taxon>Geodermatophilales</taxon>
        <taxon>Geodermatophilaceae</taxon>
        <taxon>Geodermatophilus</taxon>
    </lineage>
</organism>
<evidence type="ECO:0000313" key="2">
    <source>
        <dbReference type="EMBL" id="SHN88999.1"/>
    </source>
</evidence>
<sequence length="237" mass="25858">MSDAAHLGLLGGFECTYAGNKIVLPLGAQRLLALLALRGSGMHRVGAAERLWPNSSPGRAAGNLRSALWRSRRIGETTLIECVGPRLRLAPSVCVDLRHIYCQVQGALKGQPVAADRNSEGLVAALSLELLPDWTDDWLVMERDRWDQVRLHALEGVAKGFLSQEQYLDALQAALAAVAVEPIREAAHRIVIEVHLAEGNAGSALQHYQRFRAYLHRELGVAPSPRMTQLANTLLPS</sequence>
<dbReference type="PANTHER" id="PTHR35807">
    <property type="entry name" value="TRANSCRIPTIONAL REGULATOR REDD-RELATED"/>
    <property type="match status" value="1"/>
</dbReference>
<dbReference type="InterPro" id="IPR051677">
    <property type="entry name" value="AfsR-DnrI-RedD_regulator"/>
</dbReference>
<dbReference type="OrthoDB" id="5509004at2"/>
<dbReference type="GO" id="GO:0003677">
    <property type="term" value="F:DNA binding"/>
    <property type="evidence" value="ECO:0007669"/>
    <property type="project" value="UniProtKB-KW"/>
</dbReference>
<accession>A0A1M7V1B7</accession>
<dbReference type="Gene3D" id="1.10.10.10">
    <property type="entry name" value="Winged helix-like DNA-binding domain superfamily/Winged helix DNA-binding domain"/>
    <property type="match status" value="1"/>
</dbReference>
<dbReference type="SUPFAM" id="SSF48452">
    <property type="entry name" value="TPR-like"/>
    <property type="match status" value="1"/>
</dbReference>
<protein>
    <submittedName>
        <fullName evidence="2">DNA-binding transcriptional activator of the SARP family</fullName>
    </submittedName>
</protein>
<reference evidence="2 3" key="1">
    <citation type="submission" date="2016-12" db="EMBL/GenBank/DDBJ databases">
        <authorList>
            <person name="Song W.-J."/>
            <person name="Kurnit D.M."/>
        </authorList>
    </citation>
    <scope>NUCLEOTIDE SEQUENCE [LARGE SCALE GENOMIC DNA]</scope>
    <source>
        <strain evidence="2 3">DSM 43162</strain>
    </source>
</reference>
<dbReference type="Proteomes" id="UP000184428">
    <property type="component" value="Unassembled WGS sequence"/>
</dbReference>
<name>A0A1M7V1B7_9ACTN</name>
<dbReference type="Pfam" id="PF03704">
    <property type="entry name" value="BTAD"/>
    <property type="match status" value="1"/>
</dbReference>
<dbReference type="InterPro" id="IPR036388">
    <property type="entry name" value="WH-like_DNA-bd_sf"/>
</dbReference>
<evidence type="ECO:0000313" key="3">
    <source>
        <dbReference type="Proteomes" id="UP000184428"/>
    </source>
</evidence>
<dbReference type="InterPro" id="IPR011990">
    <property type="entry name" value="TPR-like_helical_dom_sf"/>
</dbReference>
<keyword evidence="2" id="KW-0238">DNA-binding</keyword>
<dbReference type="AlphaFoldDB" id="A0A1M7V1B7"/>
<feature type="domain" description="Bacterial transcriptional activator" evidence="1">
    <location>
        <begin position="95"/>
        <end position="235"/>
    </location>
</feature>
<proteinExistence type="predicted"/>
<dbReference type="InterPro" id="IPR005158">
    <property type="entry name" value="BTAD"/>
</dbReference>
<evidence type="ECO:0000259" key="1">
    <source>
        <dbReference type="SMART" id="SM01043"/>
    </source>
</evidence>
<dbReference type="RefSeq" id="WP_083606599.1">
    <property type="nucleotide sequence ID" value="NZ_FRDM01000076.1"/>
</dbReference>